<comment type="caution">
    <text evidence="3">The sequence shown here is derived from an EMBL/GenBank/DDBJ whole genome shotgun (WGS) entry which is preliminary data.</text>
</comment>
<feature type="region of interest" description="Disordered" evidence="1">
    <location>
        <begin position="80"/>
        <end position="99"/>
    </location>
</feature>
<keyword evidence="2" id="KW-0812">Transmembrane</keyword>
<keyword evidence="2" id="KW-1133">Transmembrane helix</keyword>
<feature type="region of interest" description="Disordered" evidence="1">
    <location>
        <begin position="126"/>
        <end position="158"/>
    </location>
</feature>
<reference evidence="3" key="1">
    <citation type="submission" date="2021-06" db="EMBL/GenBank/DDBJ databases">
        <authorList>
            <person name="Hodson N. C."/>
            <person name="Mongue J. A."/>
            <person name="Jaron S. K."/>
        </authorList>
    </citation>
    <scope>NUCLEOTIDE SEQUENCE</scope>
</reference>
<dbReference type="AlphaFoldDB" id="A0A8J2KWB5"/>
<feature type="transmembrane region" description="Helical" evidence="2">
    <location>
        <begin position="56"/>
        <end position="77"/>
    </location>
</feature>
<keyword evidence="2" id="KW-0472">Membrane</keyword>
<name>A0A8J2KWB5_9HEXA</name>
<sequence>MTNVSIFHTLQVLIAYKVYKPPVVLIVASVSTLISPEANDHRQIYQAIQQKYSQMLSFKLGVTFLAIAIVTVAVRAAPVDDSANDSSEEGNIDDGGADYHQVGMSVYQVSDDGEKAASSLTAIGPYGSAAQASSSSLSRVKRNKQPIRYHDRSDNQLK</sequence>
<accession>A0A8J2KWB5</accession>
<organism evidence="3 4">
    <name type="scientific">Allacma fusca</name>
    <dbReference type="NCBI Taxonomy" id="39272"/>
    <lineage>
        <taxon>Eukaryota</taxon>
        <taxon>Metazoa</taxon>
        <taxon>Ecdysozoa</taxon>
        <taxon>Arthropoda</taxon>
        <taxon>Hexapoda</taxon>
        <taxon>Collembola</taxon>
        <taxon>Symphypleona</taxon>
        <taxon>Sminthuridae</taxon>
        <taxon>Allacma</taxon>
    </lineage>
</organism>
<evidence type="ECO:0000256" key="2">
    <source>
        <dbReference type="SAM" id="Phobius"/>
    </source>
</evidence>
<proteinExistence type="predicted"/>
<evidence type="ECO:0000313" key="4">
    <source>
        <dbReference type="Proteomes" id="UP000708208"/>
    </source>
</evidence>
<evidence type="ECO:0000313" key="3">
    <source>
        <dbReference type="EMBL" id="CAG7824634.1"/>
    </source>
</evidence>
<feature type="compositionally biased region" description="Basic and acidic residues" evidence="1">
    <location>
        <begin position="148"/>
        <end position="158"/>
    </location>
</feature>
<evidence type="ECO:0000256" key="1">
    <source>
        <dbReference type="SAM" id="MobiDB-lite"/>
    </source>
</evidence>
<dbReference type="EMBL" id="CAJVCH010533515">
    <property type="protein sequence ID" value="CAG7824634.1"/>
    <property type="molecule type" value="Genomic_DNA"/>
</dbReference>
<protein>
    <submittedName>
        <fullName evidence="3">Uncharacterized protein</fullName>
    </submittedName>
</protein>
<feature type="compositionally biased region" description="Acidic residues" evidence="1">
    <location>
        <begin position="82"/>
        <end position="96"/>
    </location>
</feature>
<gene>
    <name evidence="3" type="ORF">AFUS01_LOCUS34782</name>
</gene>
<keyword evidence="4" id="KW-1185">Reference proteome</keyword>
<dbReference type="Proteomes" id="UP000708208">
    <property type="component" value="Unassembled WGS sequence"/>
</dbReference>
<feature type="compositionally biased region" description="Low complexity" evidence="1">
    <location>
        <begin position="128"/>
        <end position="138"/>
    </location>
</feature>